<proteinExistence type="predicted"/>
<feature type="compositionally biased region" description="Low complexity" evidence="1">
    <location>
        <begin position="47"/>
        <end position="64"/>
    </location>
</feature>
<organism evidence="3 4">
    <name type="scientific">Arboricoccus pini</name>
    <dbReference type="NCBI Taxonomy" id="1963835"/>
    <lineage>
        <taxon>Bacteria</taxon>
        <taxon>Pseudomonadati</taxon>
        <taxon>Pseudomonadota</taxon>
        <taxon>Alphaproteobacteria</taxon>
        <taxon>Geminicoccales</taxon>
        <taxon>Geminicoccaceae</taxon>
        <taxon>Arboricoccus</taxon>
    </lineage>
</organism>
<feature type="region of interest" description="Disordered" evidence="1">
    <location>
        <begin position="47"/>
        <end position="68"/>
    </location>
</feature>
<dbReference type="Proteomes" id="UP000197065">
    <property type="component" value="Unassembled WGS sequence"/>
</dbReference>
<reference evidence="3 4" key="1">
    <citation type="submission" date="2017-06" db="EMBL/GenBank/DDBJ databases">
        <authorList>
            <person name="Kim H.J."/>
            <person name="Triplett B.A."/>
        </authorList>
    </citation>
    <scope>NUCLEOTIDE SEQUENCE [LARGE SCALE GENOMIC DNA]</scope>
    <source>
        <strain evidence="3 4">B29T1</strain>
    </source>
</reference>
<evidence type="ECO:0000313" key="4">
    <source>
        <dbReference type="Proteomes" id="UP000197065"/>
    </source>
</evidence>
<keyword evidence="2" id="KW-0472">Membrane</keyword>
<accession>A0A212QUI2</accession>
<keyword evidence="2" id="KW-0812">Transmembrane</keyword>
<feature type="transmembrane region" description="Helical" evidence="2">
    <location>
        <begin position="6"/>
        <end position="28"/>
    </location>
</feature>
<dbReference type="AlphaFoldDB" id="A0A212QUI2"/>
<protein>
    <submittedName>
        <fullName evidence="3">Uncharacterized protein</fullName>
    </submittedName>
</protein>
<dbReference type="EMBL" id="FYEH01000003">
    <property type="protein sequence ID" value="SNB63351.1"/>
    <property type="molecule type" value="Genomic_DNA"/>
</dbReference>
<evidence type="ECO:0000256" key="2">
    <source>
        <dbReference type="SAM" id="Phobius"/>
    </source>
</evidence>
<evidence type="ECO:0000313" key="3">
    <source>
        <dbReference type="EMBL" id="SNB63351.1"/>
    </source>
</evidence>
<sequence length="137" mass="14479">MDRFLGLIKVFIVVAGLCLVLGTGALVWKLFNRGGDPSVTTTTAAVETTQPVAGASEPAPAGSSDTEVHAAMPVPKGAVVIDMRMQGNRALLLLRTPDGDDYLSLIDPATGRRYSLIRMQQEDGSMGQLATPLRQSP</sequence>
<keyword evidence="2" id="KW-1133">Transmembrane helix</keyword>
<dbReference type="RefSeq" id="WP_088560532.1">
    <property type="nucleotide sequence ID" value="NZ_FYEH01000003.1"/>
</dbReference>
<evidence type="ECO:0000256" key="1">
    <source>
        <dbReference type="SAM" id="MobiDB-lite"/>
    </source>
</evidence>
<name>A0A212QUI2_9PROT</name>
<keyword evidence="4" id="KW-1185">Reference proteome</keyword>
<gene>
    <name evidence="3" type="ORF">SAMN07250955_103314</name>
</gene>